<gene>
    <name evidence="1" type="ORF">PORY_000458</name>
</gene>
<proteinExistence type="predicted"/>
<dbReference type="Proteomes" id="UP000768646">
    <property type="component" value="Unassembled WGS sequence"/>
</dbReference>
<evidence type="ECO:0000313" key="2">
    <source>
        <dbReference type="Proteomes" id="UP000768646"/>
    </source>
</evidence>
<dbReference type="EMBL" id="JABTEG010000001">
    <property type="protein sequence ID" value="KAG4306470.1"/>
    <property type="molecule type" value="Genomic_DNA"/>
</dbReference>
<sequence>MVHLNKFYDTVDLLSERFIERLSEAVSIPSVSSDAVHRHNVIKMAEYLFKEMEKLGISVEKRFLGTQIHFDVQPALISDGWETDPWKLTYNKETCCMYGRGISDDKGPVLGWLSAIEAFQIAGIECPVNIVFCFEGMEENGSIGLDELVEAESQKYFANIDCVCISDNYWLGTKKPCLTYGLRGISCYSVTVTGPTADLHSGVFGGVVHEPMTDLIHLLSSLVNTNGMIQIPGIMDEVEPLLPEERVLYESISVTMEDIYHSAGCKSIIHDEIETVLLHRWRYPSLSIHGIEGAFSSSGIKTVIPSKVIGKFSIRLVPNMDPDNVCYLVKKYLESVFSSLNSKNTLNGAHSINEKLDLPNFINGIKLFGTYLCEVAAS</sequence>
<organism evidence="1 2">
    <name type="scientific">Pneumocystis oryctolagi</name>
    <dbReference type="NCBI Taxonomy" id="42067"/>
    <lineage>
        <taxon>Eukaryota</taxon>
        <taxon>Fungi</taxon>
        <taxon>Dikarya</taxon>
        <taxon>Ascomycota</taxon>
        <taxon>Taphrinomycotina</taxon>
        <taxon>Pneumocystomycetes</taxon>
        <taxon>Pneumocystaceae</taxon>
        <taxon>Pneumocystis</taxon>
    </lineage>
</organism>
<keyword evidence="2" id="KW-1185">Reference proteome</keyword>
<accession>A0ACB7CFY1</accession>
<reference evidence="1 2" key="1">
    <citation type="journal article" date="2021" name="Commun. Biol.">
        <title>Genomic insights into the host specific adaptation of the Pneumocystis genus.</title>
        <authorList>
            <person name="Cisse O.H."/>
            <person name="Ma L."/>
            <person name="Dekker J.P."/>
            <person name="Khil P.P."/>
            <person name="Youn J.-H."/>
            <person name="Brenchley J.M."/>
            <person name="Blair R."/>
            <person name="Pahar B."/>
            <person name="Chabe M."/>
            <person name="Van Rompay K.K.A."/>
            <person name="Keesler R."/>
            <person name="Sukura A."/>
            <person name="Hirsch V."/>
            <person name="Kutty G."/>
            <person name="Liu Y."/>
            <person name="Peng L."/>
            <person name="Chen J."/>
            <person name="Song J."/>
            <person name="Weissenbacher-Lang C."/>
            <person name="Xu J."/>
            <person name="Upham N.S."/>
            <person name="Stajich J.E."/>
            <person name="Cuomo C.A."/>
            <person name="Cushion M.T."/>
            <person name="Kovacs J.A."/>
        </authorList>
    </citation>
    <scope>NUCLEOTIDE SEQUENCE [LARGE SCALE GENOMIC DNA]</scope>
    <source>
        <strain evidence="1 2">RABM</strain>
    </source>
</reference>
<name>A0ACB7CFY1_9ASCO</name>
<protein>
    <submittedName>
        <fullName evidence="1">Uncharacterized protein</fullName>
    </submittedName>
</protein>
<evidence type="ECO:0000313" key="1">
    <source>
        <dbReference type="EMBL" id="KAG4306470.1"/>
    </source>
</evidence>
<comment type="caution">
    <text evidence="1">The sequence shown here is derived from an EMBL/GenBank/DDBJ whole genome shotgun (WGS) entry which is preliminary data.</text>
</comment>